<keyword evidence="2" id="KW-1185">Reference proteome</keyword>
<reference evidence="1 2" key="1">
    <citation type="submission" date="2023-10" db="EMBL/GenBank/DDBJ databases">
        <title>Niallia locisalis sp.nov. isolated from a salt pond sample.</title>
        <authorList>
            <person name="Li X.-J."/>
            <person name="Dong L."/>
        </authorList>
    </citation>
    <scope>NUCLEOTIDE SEQUENCE [LARGE SCALE GENOMIC DNA]</scope>
    <source>
        <strain evidence="1 2">DSM 29761</strain>
    </source>
</reference>
<dbReference type="EMBL" id="CP137640">
    <property type="protein sequence ID" value="WVX82207.1"/>
    <property type="molecule type" value="Genomic_DNA"/>
</dbReference>
<proteinExistence type="predicted"/>
<evidence type="ECO:0000313" key="1">
    <source>
        <dbReference type="EMBL" id="WVX82207.1"/>
    </source>
</evidence>
<evidence type="ECO:0000313" key="2">
    <source>
        <dbReference type="Proteomes" id="UP001357223"/>
    </source>
</evidence>
<dbReference type="RefSeq" id="WP_338451111.1">
    <property type="nucleotide sequence ID" value="NZ_CP137640.1"/>
</dbReference>
<name>A0ABZ2CJQ1_9BACI</name>
<gene>
    <name evidence="1" type="ORF">R4Z09_04180</name>
</gene>
<dbReference type="Proteomes" id="UP001357223">
    <property type="component" value="Chromosome"/>
</dbReference>
<sequence length="86" mass="10179">MSWERKALERVLELLVEKDKDFKELTDHLYDLGIVINKNSSAYEILRDIMAWESMPINLSSVQAQNKSKEIFVKDALKYIEEKFNK</sequence>
<protein>
    <submittedName>
        <fullName evidence="1">Uncharacterized protein</fullName>
    </submittedName>
</protein>
<accession>A0ABZ2CJQ1</accession>
<organism evidence="1 2">
    <name type="scientific">Niallia oryzisoli</name>
    <dbReference type="NCBI Taxonomy" id="1737571"/>
    <lineage>
        <taxon>Bacteria</taxon>
        <taxon>Bacillati</taxon>
        <taxon>Bacillota</taxon>
        <taxon>Bacilli</taxon>
        <taxon>Bacillales</taxon>
        <taxon>Bacillaceae</taxon>
        <taxon>Niallia</taxon>
    </lineage>
</organism>